<evidence type="ECO:0000256" key="4">
    <source>
        <dbReference type="ARBA" id="ARBA00023125"/>
    </source>
</evidence>
<dbReference type="InterPro" id="IPR002078">
    <property type="entry name" value="Sigma_54_int"/>
</dbReference>
<evidence type="ECO:0000259" key="6">
    <source>
        <dbReference type="PROSITE" id="PS50045"/>
    </source>
</evidence>
<dbReference type="Gene3D" id="3.30.450.40">
    <property type="match status" value="1"/>
</dbReference>
<dbReference type="STRING" id="562970.Btus_1284"/>
<dbReference type="PROSITE" id="PS00688">
    <property type="entry name" value="SIGMA54_INTERACT_3"/>
    <property type="match status" value="1"/>
</dbReference>
<dbReference type="RefSeq" id="WP_013075299.1">
    <property type="nucleotide sequence ID" value="NC_014098.1"/>
</dbReference>
<dbReference type="PANTHER" id="PTHR32071">
    <property type="entry name" value="TRANSCRIPTIONAL REGULATORY PROTEIN"/>
    <property type="match status" value="1"/>
</dbReference>
<dbReference type="GO" id="GO:0043565">
    <property type="term" value="F:sequence-specific DNA binding"/>
    <property type="evidence" value="ECO:0007669"/>
    <property type="project" value="InterPro"/>
</dbReference>
<evidence type="ECO:0000313" key="8">
    <source>
        <dbReference type="Proteomes" id="UP000002368"/>
    </source>
</evidence>
<dbReference type="InterPro" id="IPR025943">
    <property type="entry name" value="Sigma_54_int_dom_ATP-bd_2"/>
</dbReference>
<keyword evidence="8" id="KW-1185">Reference proteome</keyword>
<dbReference type="InterPro" id="IPR009057">
    <property type="entry name" value="Homeodomain-like_sf"/>
</dbReference>
<sequence>MLAQYRDFTFPNTETVRRLYRAWERFRVYGEIDSTVVKPHVQESWIRSASSGAKFNQRAPLQKTDVFQRNVDGQKHFLKLCRPVVEQLSDYFAGTKVVIILSDEKATILKTWGDPGILEEAQDAHIMPRGVFTENAVGTNALPLAAITKQPVLVTQTEHFSETLHVWSCYSVPVIHPVTGLISGILDISSTCNIFHPQNLTAVSMTGRALEQRLGYEAELDRMELILAFQKKVASFFPWPVIALDRFHRIVAANQEFFQDYCSTSVSCLPIPLSEVPDLATILRDIPFVEQEQYVTLQRGRTVRLMSIPCYRRDQPIGWLVVLASMDRSGGTRGAGDHHADKEPLVTFERLVGSGSRFAKALELAKRVSRSTANVLLLGETGTGKEMFAQAIHHDSPRRKGPFVPVNCGAIPRELIASELFGYEEGAFSGARKGGKKGYFELAQEGTLFLDEIGELPLDLQAYLLRVLQTSRITRLGGTTEIALDVRIIAATNIDLFKAANENRFRKDLLYRLSVVSIHLPALRERGRGDLEALIKAFLDRFNRMEGKNVRLDEEVREVLLSYVWPGNVRELENVIHQLVVVAESGRAQMEDLPVYLRTREEVTAQRIEDVEKRLISEALIKHQGNFSKVAKELGIARGTLYRKVAKYGL</sequence>
<proteinExistence type="predicted"/>
<evidence type="ECO:0000256" key="5">
    <source>
        <dbReference type="ARBA" id="ARBA00023163"/>
    </source>
</evidence>
<dbReference type="AlphaFoldDB" id="D5WXV0"/>
<keyword evidence="1" id="KW-0547">Nucleotide-binding</keyword>
<keyword evidence="3" id="KW-0805">Transcription regulation</keyword>
<dbReference type="Pfam" id="PF00158">
    <property type="entry name" value="Sigma54_activat"/>
    <property type="match status" value="1"/>
</dbReference>
<dbReference type="CDD" id="cd00009">
    <property type="entry name" value="AAA"/>
    <property type="match status" value="1"/>
</dbReference>
<dbReference type="EMBL" id="CP002017">
    <property type="protein sequence ID" value="ADG06009.1"/>
    <property type="molecule type" value="Genomic_DNA"/>
</dbReference>
<dbReference type="GO" id="GO:0006355">
    <property type="term" value="P:regulation of DNA-templated transcription"/>
    <property type="evidence" value="ECO:0007669"/>
    <property type="project" value="InterPro"/>
</dbReference>
<dbReference type="PANTHER" id="PTHR32071:SF57">
    <property type="entry name" value="C4-DICARBOXYLATE TRANSPORT TRANSCRIPTIONAL REGULATORY PROTEIN DCTD"/>
    <property type="match status" value="1"/>
</dbReference>
<dbReference type="GO" id="GO:0005524">
    <property type="term" value="F:ATP binding"/>
    <property type="evidence" value="ECO:0007669"/>
    <property type="project" value="UniProtKB-KW"/>
</dbReference>
<dbReference type="InterPro" id="IPR002197">
    <property type="entry name" value="HTH_Fis"/>
</dbReference>
<feature type="domain" description="Sigma-54 factor interaction" evidence="6">
    <location>
        <begin position="351"/>
        <end position="581"/>
    </location>
</feature>
<dbReference type="PROSITE" id="PS00676">
    <property type="entry name" value="SIGMA54_INTERACT_2"/>
    <property type="match status" value="1"/>
</dbReference>
<dbReference type="HOGENOM" id="CLU_000445_8_12_9"/>
<dbReference type="InterPro" id="IPR029016">
    <property type="entry name" value="GAF-like_dom_sf"/>
</dbReference>
<dbReference type="Gene3D" id="3.40.50.300">
    <property type="entry name" value="P-loop containing nucleotide triphosphate hydrolases"/>
    <property type="match status" value="1"/>
</dbReference>
<organism evidence="7 8">
    <name type="scientific">Kyrpidia tusciae (strain DSM 2912 / NBRC 15312 / T2)</name>
    <name type="common">Bacillus tusciae</name>
    <dbReference type="NCBI Taxonomy" id="562970"/>
    <lineage>
        <taxon>Bacteria</taxon>
        <taxon>Bacillati</taxon>
        <taxon>Bacillota</taxon>
        <taxon>Bacilli</taxon>
        <taxon>Bacillales</taxon>
        <taxon>Alicyclobacillaceae</taxon>
        <taxon>Kyrpidia</taxon>
    </lineage>
</organism>
<evidence type="ECO:0000256" key="3">
    <source>
        <dbReference type="ARBA" id="ARBA00023015"/>
    </source>
</evidence>
<dbReference type="SMART" id="SM00382">
    <property type="entry name" value="AAA"/>
    <property type="match status" value="1"/>
</dbReference>
<dbReference type="Pfam" id="PF01590">
    <property type="entry name" value="GAF"/>
    <property type="match status" value="1"/>
</dbReference>
<accession>D5WXV0</accession>
<dbReference type="FunFam" id="3.40.50.300:FF:000006">
    <property type="entry name" value="DNA-binding transcriptional regulator NtrC"/>
    <property type="match status" value="1"/>
</dbReference>
<keyword evidence="4" id="KW-0238">DNA-binding</keyword>
<name>D5WXV0_KYRT2</name>
<dbReference type="Proteomes" id="UP000002368">
    <property type="component" value="Chromosome"/>
</dbReference>
<dbReference type="SUPFAM" id="SSF52540">
    <property type="entry name" value="P-loop containing nucleoside triphosphate hydrolases"/>
    <property type="match status" value="1"/>
</dbReference>
<dbReference type="KEGG" id="bts:Btus_1284"/>
<dbReference type="InterPro" id="IPR003593">
    <property type="entry name" value="AAA+_ATPase"/>
</dbReference>
<gene>
    <name evidence="7" type="ordered locus">Btus_1284</name>
</gene>
<dbReference type="InterPro" id="IPR025944">
    <property type="entry name" value="Sigma_54_int_dom_CS"/>
</dbReference>
<dbReference type="SUPFAM" id="SSF46689">
    <property type="entry name" value="Homeodomain-like"/>
    <property type="match status" value="1"/>
</dbReference>
<dbReference type="PROSITE" id="PS00675">
    <property type="entry name" value="SIGMA54_INTERACT_1"/>
    <property type="match status" value="1"/>
</dbReference>
<evidence type="ECO:0000256" key="1">
    <source>
        <dbReference type="ARBA" id="ARBA00022741"/>
    </source>
</evidence>
<dbReference type="eggNOG" id="COG3284">
    <property type="taxonomic scope" value="Bacteria"/>
</dbReference>
<dbReference type="OrthoDB" id="9762199at2"/>
<protein>
    <submittedName>
        <fullName evidence="7">Sigma54 specific transcriptional regulator, Fis family</fullName>
    </submittedName>
</protein>
<dbReference type="PRINTS" id="PR01590">
    <property type="entry name" value="HTHFIS"/>
</dbReference>
<keyword evidence="2" id="KW-0067">ATP-binding</keyword>
<dbReference type="Pfam" id="PF02954">
    <property type="entry name" value="HTH_8"/>
    <property type="match status" value="1"/>
</dbReference>
<keyword evidence="5" id="KW-0804">Transcription</keyword>
<dbReference type="Gene3D" id="1.10.10.60">
    <property type="entry name" value="Homeodomain-like"/>
    <property type="match status" value="1"/>
</dbReference>
<dbReference type="InterPro" id="IPR058031">
    <property type="entry name" value="AAA_lid_NorR"/>
</dbReference>
<evidence type="ECO:0000256" key="2">
    <source>
        <dbReference type="ARBA" id="ARBA00022840"/>
    </source>
</evidence>
<dbReference type="InterPro" id="IPR003018">
    <property type="entry name" value="GAF"/>
</dbReference>
<dbReference type="InterPro" id="IPR025662">
    <property type="entry name" value="Sigma_54_int_dom_ATP-bd_1"/>
</dbReference>
<dbReference type="InterPro" id="IPR027417">
    <property type="entry name" value="P-loop_NTPase"/>
</dbReference>
<dbReference type="Gene3D" id="1.10.8.60">
    <property type="match status" value="1"/>
</dbReference>
<dbReference type="Pfam" id="PF25601">
    <property type="entry name" value="AAA_lid_14"/>
    <property type="match status" value="1"/>
</dbReference>
<evidence type="ECO:0000313" key="7">
    <source>
        <dbReference type="EMBL" id="ADG06009.1"/>
    </source>
</evidence>
<dbReference type="PROSITE" id="PS50045">
    <property type="entry name" value="SIGMA54_INTERACT_4"/>
    <property type="match status" value="1"/>
</dbReference>
<reference evidence="7 8" key="1">
    <citation type="journal article" date="2011" name="Stand. Genomic Sci.">
        <title>Complete genome sequence of the thermophilic, hydrogen-oxidizing Bacillus tusciae type strain (T2) and reclassification in the new genus, Kyrpidia gen. nov. as Kyrpidia tusciae comb. nov. and emendation of the family Alicyclobacillaceae da Costa and Rainey, 2010.</title>
        <authorList>
            <person name="Klenk H.P."/>
            <person name="Lapidus A."/>
            <person name="Chertkov O."/>
            <person name="Copeland A."/>
            <person name="Del Rio T.G."/>
            <person name="Nolan M."/>
            <person name="Lucas S."/>
            <person name="Chen F."/>
            <person name="Tice H."/>
            <person name="Cheng J.F."/>
            <person name="Han C."/>
            <person name="Bruce D."/>
            <person name="Goodwin L."/>
            <person name="Pitluck S."/>
            <person name="Pati A."/>
            <person name="Ivanova N."/>
            <person name="Mavromatis K."/>
            <person name="Daum C."/>
            <person name="Chen A."/>
            <person name="Palaniappan K."/>
            <person name="Chang Y.J."/>
            <person name="Land M."/>
            <person name="Hauser L."/>
            <person name="Jeffries C.D."/>
            <person name="Detter J.C."/>
            <person name="Rohde M."/>
            <person name="Abt B."/>
            <person name="Pukall R."/>
            <person name="Goker M."/>
            <person name="Bristow J."/>
            <person name="Markowitz V."/>
            <person name="Hugenholtz P."/>
            <person name="Eisen J.A."/>
        </authorList>
    </citation>
    <scope>NUCLEOTIDE SEQUENCE [LARGE SCALE GENOMIC DNA]</scope>
    <source>
        <strain evidence="7 8">DSM 2912</strain>
    </source>
</reference>